<feature type="transmembrane region" description="Helical" evidence="1">
    <location>
        <begin position="101"/>
        <end position="128"/>
    </location>
</feature>
<reference evidence="2" key="1">
    <citation type="submission" date="2019-08" db="EMBL/GenBank/DDBJ databases">
        <authorList>
            <person name="Kucharzyk K."/>
            <person name="Murdoch R.W."/>
            <person name="Higgins S."/>
            <person name="Loffler F."/>
        </authorList>
    </citation>
    <scope>NUCLEOTIDE SEQUENCE</scope>
</reference>
<keyword evidence="1" id="KW-0812">Transmembrane</keyword>
<keyword evidence="1" id="KW-0472">Membrane</keyword>
<dbReference type="EMBL" id="VSSQ01006791">
    <property type="protein sequence ID" value="MPM33878.1"/>
    <property type="molecule type" value="Genomic_DNA"/>
</dbReference>
<accession>A0A644Z0Q6</accession>
<comment type="caution">
    <text evidence="2">The sequence shown here is derived from an EMBL/GenBank/DDBJ whole genome shotgun (WGS) entry which is preliminary data.</text>
</comment>
<keyword evidence="1" id="KW-1133">Transmembrane helix</keyword>
<sequence length="158" mass="17882">MNGGFEKLLAEFTQNMNAAFYRRGAIAYVQRLRREAQEQKRAYGQPRNPFRAVPGMEKEFQTALNNARYCDFILNELEKKPRRKREIASFFRAVADRYLDYLIMIGMLGLAGAGVTILSIGIGVAFGIAPRHGFLALAGVLAVTVTVAELWKRKRPRK</sequence>
<dbReference type="AlphaFoldDB" id="A0A644Z0Q6"/>
<name>A0A644Z0Q6_9ZZZZ</name>
<evidence type="ECO:0000256" key="1">
    <source>
        <dbReference type="SAM" id="Phobius"/>
    </source>
</evidence>
<protein>
    <submittedName>
        <fullName evidence="2">Uncharacterized protein</fullName>
    </submittedName>
</protein>
<organism evidence="2">
    <name type="scientific">bioreactor metagenome</name>
    <dbReference type="NCBI Taxonomy" id="1076179"/>
    <lineage>
        <taxon>unclassified sequences</taxon>
        <taxon>metagenomes</taxon>
        <taxon>ecological metagenomes</taxon>
    </lineage>
</organism>
<evidence type="ECO:0000313" key="2">
    <source>
        <dbReference type="EMBL" id="MPM33878.1"/>
    </source>
</evidence>
<gene>
    <name evidence="2" type="ORF">SDC9_80459</name>
</gene>
<feature type="transmembrane region" description="Helical" evidence="1">
    <location>
        <begin position="134"/>
        <end position="151"/>
    </location>
</feature>
<proteinExistence type="predicted"/>